<name>A0ABV6TGF3_9ACTN</name>
<feature type="domain" description="HTH araC/xylS-type" evidence="4">
    <location>
        <begin position="227"/>
        <end position="329"/>
    </location>
</feature>
<dbReference type="PROSITE" id="PS01124">
    <property type="entry name" value="HTH_ARAC_FAMILY_2"/>
    <property type="match status" value="1"/>
</dbReference>
<reference evidence="5 6" key="1">
    <citation type="submission" date="2024-09" db="EMBL/GenBank/DDBJ databases">
        <authorList>
            <person name="Sun Q."/>
            <person name="Mori K."/>
        </authorList>
    </citation>
    <scope>NUCLEOTIDE SEQUENCE [LARGE SCALE GENOMIC DNA]</scope>
    <source>
        <strain evidence="5 6">JCM 4557</strain>
    </source>
</reference>
<dbReference type="SMART" id="SM00342">
    <property type="entry name" value="HTH_ARAC"/>
    <property type="match status" value="1"/>
</dbReference>
<proteinExistence type="predicted"/>
<evidence type="ECO:0000259" key="4">
    <source>
        <dbReference type="PROSITE" id="PS01124"/>
    </source>
</evidence>
<dbReference type="InterPro" id="IPR037923">
    <property type="entry name" value="HTH-like"/>
</dbReference>
<dbReference type="Pfam" id="PF12833">
    <property type="entry name" value="HTH_18"/>
    <property type="match status" value="1"/>
</dbReference>
<dbReference type="PANTHER" id="PTHR43280:SF32">
    <property type="entry name" value="TRANSCRIPTIONAL REGULATORY PROTEIN"/>
    <property type="match status" value="1"/>
</dbReference>
<dbReference type="PANTHER" id="PTHR43280">
    <property type="entry name" value="ARAC-FAMILY TRANSCRIPTIONAL REGULATOR"/>
    <property type="match status" value="1"/>
</dbReference>
<dbReference type="SUPFAM" id="SSF51215">
    <property type="entry name" value="Regulatory protein AraC"/>
    <property type="match status" value="1"/>
</dbReference>
<evidence type="ECO:0000313" key="5">
    <source>
        <dbReference type="EMBL" id="MFC0844291.1"/>
    </source>
</evidence>
<accession>A0ABV6TGF3</accession>
<dbReference type="InterPro" id="IPR009057">
    <property type="entry name" value="Homeodomain-like_sf"/>
</dbReference>
<dbReference type="Gene3D" id="1.10.10.60">
    <property type="entry name" value="Homeodomain-like"/>
    <property type="match status" value="1"/>
</dbReference>
<protein>
    <submittedName>
        <fullName evidence="5">Helix-turn-helix domain-containing protein</fullName>
    </submittedName>
</protein>
<evidence type="ECO:0000256" key="1">
    <source>
        <dbReference type="ARBA" id="ARBA00023015"/>
    </source>
</evidence>
<dbReference type="InterPro" id="IPR003313">
    <property type="entry name" value="AraC-bd"/>
</dbReference>
<dbReference type="SUPFAM" id="SSF46689">
    <property type="entry name" value="Homeodomain-like"/>
    <property type="match status" value="1"/>
</dbReference>
<keyword evidence="6" id="KW-1185">Reference proteome</keyword>
<dbReference type="Pfam" id="PF02311">
    <property type="entry name" value="AraC_binding"/>
    <property type="match status" value="1"/>
</dbReference>
<evidence type="ECO:0000313" key="6">
    <source>
        <dbReference type="Proteomes" id="UP001589887"/>
    </source>
</evidence>
<dbReference type="RefSeq" id="WP_394318436.1">
    <property type="nucleotide sequence ID" value="NZ_JBHMQV010000009.1"/>
</dbReference>
<keyword evidence="3" id="KW-0804">Transcription</keyword>
<keyword evidence="1" id="KW-0805">Transcription regulation</keyword>
<comment type="caution">
    <text evidence="5">The sequence shown here is derived from an EMBL/GenBank/DDBJ whole genome shotgun (WGS) entry which is preliminary data.</text>
</comment>
<sequence length="331" mass="36167">MGKLLGYEGMLVTAVTPQCPRGHPPHEVESGLDMVESGQREVIDIAYDNPDRLHTGIEVLTFDALKPRLKRSVARRPSRLDFHQIMLVRGGSGTVMVDFITYPCARGTLLHLRPGQVQRLPYGTDGRPAKLDAVLLMFTADFPPPLPATREVLDGFGPVAWHLPPDGIRAFERAVAELGAEYQALRAATADAELTGALLRQLLGALLIRFARLPDPAGCPVPSTTGAEVYLAFRRELERSFAATRSVEEYASRLGYSPRTLTRACLAATGRSAKQLADARVALQAQRLLAHTDLPVAAIGRALGFTEATNFGKFFTRETGRTPGDFRRAQR</sequence>
<dbReference type="InterPro" id="IPR018060">
    <property type="entry name" value="HTH_AraC"/>
</dbReference>
<gene>
    <name evidence="5" type="ORF">ACFH04_11345</name>
</gene>
<evidence type="ECO:0000256" key="2">
    <source>
        <dbReference type="ARBA" id="ARBA00023125"/>
    </source>
</evidence>
<organism evidence="5 6">
    <name type="scientific">Streptomyces noboritoensis</name>
    <dbReference type="NCBI Taxonomy" id="67337"/>
    <lineage>
        <taxon>Bacteria</taxon>
        <taxon>Bacillati</taxon>
        <taxon>Actinomycetota</taxon>
        <taxon>Actinomycetes</taxon>
        <taxon>Kitasatosporales</taxon>
        <taxon>Streptomycetaceae</taxon>
        <taxon>Streptomyces</taxon>
    </lineage>
</organism>
<dbReference type="Proteomes" id="UP001589887">
    <property type="component" value="Unassembled WGS sequence"/>
</dbReference>
<dbReference type="EMBL" id="JBHMQV010000009">
    <property type="protein sequence ID" value="MFC0844291.1"/>
    <property type="molecule type" value="Genomic_DNA"/>
</dbReference>
<evidence type="ECO:0000256" key="3">
    <source>
        <dbReference type="ARBA" id="ARBA00023163"/>
    </source>
</evidence>
<keyword evidence="2" id="KW-0238">DNA-binding</keyword>